<dbReference type="Pfam" id="PF16132">
    <property type="entry name" value="DUF4843"/>
    <property type="match status" value="1"/>
</dbReference>
<dbReference type="PROSITE" id="PS51257">
    <property type="entry name" value="PROKAR_LIPOPROTEIN"/>
    <property type="match status" value="1"/>
</dbReference>
<dbReference type="Proteomes" id="UP000646484">
    <property type="component" value="Unassembled WGS sequence"/>
</dbReference>
<comment type="caution">
    <text evidence="1">The sequence shown here is derived from an EMBL/GenBank/DDBJ whole genome shotgun (WGS) entry which is preliminary data.</text>
</comment>
<dbReference type="RefSeq" id="WP_186974691.1">
    <property type="nucleotide sequence ID" value="NZ_JACOOH010000001.1"/>
</dbReference>
<dbReference type="EMBL" id="JACOOH010000001">
    <property type="protein sequence ID" value="MBC5619804.1"/>
    <property type="molecule type" value="Genomic_DNA"/>
</dbReference>
<reference evidence="1 2" key="1">
    <citation type="submission" date="2020-08" db="EMBL/GenBank/DDBJ databases">
        <title>Genome public.</title>
        <authorList>
            <person name="Liu C."/>
            <person name="Sun Q."/>
        </authorList>
    </citation>
    <scope>NUCLEOTIDE SEQUENCE [LARGE SCALE GENOMIC DNA]</scope>
    <source>
        <strain evidence="1 2">NSJ-56</strain>
    </source>
</reference>
<evidence type="ECO:0000313" key="2">
    <source>
        <dbReference type="Proteomes" id="UP000646484"/>
    </source>
</evidence>
<accession>A0ABR7CW35</accession>
<sequence>MRKYILYIGFLLLSFASCQEKEIIGYSLERDGLQFNYDTNALRVTVDFMKEYVTDTMWWGQPGNSPYDLIPKYSGDSLVKKGVKLNLYLMGRAADYDREFRLKAKVEEGEDPTAVSFLEFEPSYVFRAGQLKDTVEVYVLNPKVRKEFTVSIVFDVENSDPSLELGAAEKDEYRVRLINRYPQPREWDDNVVGEYTEDKYAFMVTILKTLYNPYANWSEDLKTLNEALAEYKALHPDEEVDFSFPEPPAPQWWNYPPHLAILGEYSMAKHTFMQEVLSAADYESFVYWYAEWDAVRLNQLLRNAYDQYNTEHPDNPLPFEQFPVL</sequence>
<gene>
    <name evidence="1" type="ORF">H8S64_01685</name>
</gene>
<dbReference type="InterPro" id="IPR032299">
    <property type="entry name" value="DUF4843"/>
</dbReference>
<keyword evidence="2" id="KW-1185">Reference proteome</keyword>
<evidence type="ECO:0000313" key="1">
    <source>
        <dbReference type="EMBL" id="MBC5619804.1"/>
    </source>
</evidence>
<protein>
    <submittedName>
        <fullName evidence="1">DUF4843 domain-containing protein</fullName>
    </submittedName>
</protein>
<organism evidence="1 2">
    <name type="scientific">Butyricimonas hominis</name>
    <dbReference type="NCBI Taxonomy" id="2763032"/>
    <lineage>
        <taxon>Bacteria</taxon>
        <taxon>Pseudomonadati</taxon>
        <taxon>Bacteroidota</taxon>
        <taxon>Bacteroidia</taxon>
        <taxon>Bacteroidales</taxon>
        <taxon>Odoribacteraceae</taxon>
        <taxon>Butyricimonas</taxon>
    </lineage>
</organism>
<proteinExistence type="predicted"/>
<name>A0ABR7CW35_9BACT</name>